<dbReference type="Pfam" id="PF02687">
    <property type="entry name" value="FtsX"/>
    <property type="match status" value="1"/>
</dbReference>
<keyword evidence="5 7" id="KW-1133">Transmembrane helix</keyword>
<evidence type="ECO:0000256" key="3">
    <source>
        <dbReference type="ARBA" id="ARBA00022475"/>
    </source>
</evidence>
<dbReference type="Proteomes" id="UP000500961">
    <property type="component" value="Chromosome"/>
</dbReference>
<feature type="transmembrane region" description="Helical" evidence="7">
    <location>
        <begin position="332"/>
        <end position="355"/>
    </location>
</feature>
<feature type="transmembrane region" description="Helical" evidence="7">
    <location>
        <begin position="436"/>
        <end position="455"/>
    </location>
</feature>
<dbReference type="KEGG" id="ttz:FHG85_09755"/>
<feature type="transmembrane region" description="Helical" evidence="7">
    <location>
        <begin position="378"/>
        <end position="404"/>
    </location>
</feature>
<evidence type="ECO:0000313" key="10">
    <source>
        <dbReference type="Proteomes" id="UP000500961"/>
    </source>
</evidence>
<comment type="similarity">
    <text evidence="2">Belongs to the ABC-4 integral membrane protein family. LolC/E subfamily.</text>
</comment>
<dbReference type="RefSeq" id="WP_173075353.1">
    <property type="nucleotide sequence ID" value="NZ_CP041345.1"/>
</dbReference>
<proteinExistence type="inferred from homology"/>
<sequence>MLLSLSWRNIWRNKTRSMVVVAAIAIGLWSGVSTMALLNGWIKGRMNDSINNEISHIQIHQPDFLLNEEVDKVFAADSVKNILDKAPNVTGYSQRIKLYAMAQSDRASAGLMVLGVKPRDERKISGIPQTIIMGNFLEGNHRVPSIVIGKKAAEQLKLVNFVLNEKSVSSLAVLDESIPKHLEPLNGKRYRNRATLIRDLKKNLPHKTFEKWADRIADSLATFRLRGPVILTFQTAGGELKSAMFRVRGIYKTSNTAFDSRMAFVDYNVLSGNARIPNGYVHEIAIKCTDNDVAKSLSKELSSTLKNLKIQNWEEISPEIALYAAFGDFMGLIYVVIFLFALAFGIINTMMMSVLERFREFGMLMAIGMKKLQIFKMIMAETVLLTLTGGVVGLALSFIFIKILSHTGVDLSMWAEGLEAIGYASVIYPELTVTNYILVTVLVIITGILSSIWPARRALKLNPMEALRIE</sequence>
<evidence type="ECO:0000256" key="6">
    <source>
        <dbReference type="ARBA" id="ARBA00023136"/>
    </source>
</evidence>
<dbReference type="EMBL" id="CP041345">
    <property type="protein sequence ID" value="QKG80541.1"/>
    <property type="molecule type" value="Genomic_DNA"/>
</dbReference>
<evidence type="ECO:0000256" key="1">
    <source>
        <dbReference type="ARBA" id="ARBA00004651"/>
    </source>
</evidence>
<evidence type="ECO:0000256" key="7">
    <source>
        <dbReference type="SAM" id="Phobius"/>
    </source>
</evidence>
<dbReference type="InterPro" id="IPR051447">
    <property type="entry name" value="Lipoprotein-release_system"/>
</dbReference>
<gene>
    <name evidence="9" type="ORF">FHG85_09755</name>
</gene>
<accession>A0A7D4BSM8</accession>
<evidence type="ECO:0000256" key="5">
    <source>
        <dbReference type="ARBA" id="ARBA00022989"/>
    </source>
</evidence>
<dbReference type="AlphaFoldDB" id="A0A7D4BSM8"/>
<organism evidence="9 10">
    <name type="scientific">Tenuifilum thalassicum</name>
    <dbReference type="NCBI Taxonomy" id="2590900"/>
    <lineage>
        <taxon>Bacteria</taxon>
        <taxon>Pseudomonadati</taxon>
        <taxon>Bacteroidota</taxon>
        <taxon>Bacteroidia</taxon>
        <taxon>Bacteroidales</taxon>
        <taxon>Tenuifilaceae</taxon>
        <taxon>Tenuifilum</taxon>
    </lineage>
</organism>
<protein>
    <submittedName>
        <fullName evidence="9">ABC transporter permease</fullName>
    </submittedName>
</protein>
<dbReference type="GO" id="GO:0044874">
    <property type="term" value="P:lipoprotein localization to outer membrane"/>
    <property type="evidence" value="ECO:0007669"/>
    <property type="project" value="TreeGrafter"/>
</dbReference>
<reference evidence="9 10" key="1">
    <citation type="submission" date="2019-07" db="EMBL/GenBank/DDBJ databases">
        <title>Thalassofilum flectens gen. nov., sp. nov., a novel moderate thermophilic anaerobe from a shallow sea hot spring in Kunashir Island (Russia), representing a new family in the order Bacteroidales, and proposal of Thalassofilacea fam. nov.</title>
        <authorList>
            <person name="Kochetkova T.V."/>
            <person name="Podosokorskaya O.A."/>
            <person name="Novikov A."/>
            <person name="Elcheninov A.G."/>
            <person name="Toshchakov S.V."/>
            <person name="Kublanov I.V."/>
        </authorList>
    </citation>
    <scope>NUCLEOTIDE SEQUENCE [LARGE SCALE GENOMIC DNA]</scope>
    <source>
        <strain evidence="9 10">38-H</strain>
    </source>
</reference>
<evidence type="ECO:0000256" key="2">
    <source>
        <dbReference type="ARBA" id="ARBA00005236"/>
    </source>
</evidence>
<evidence type="ECO:0000259" key="8">
    <source>
        <dbReference type="Pfam" id="PF02687"/>
    </source>
</evidence>
<dbReference type="PANTHER" id="PTHR30489:SF0">
    <property type="entry name" value="LIPOPROTEIN-RELEASING SYSTEM TRANSMEMBRANE PROTEIN LOLE"/>
    <property type="match status" value="1"/>
</dbReference>
<evidence type="ECO:0000256" key="4">
    <source>
        <dbReference type="ARBA" id="ARBA00022692"/>
    </source>
</evidence>
<feature type="domain" description="ABC3 transporter permease C-terminal" evidence="8">
    <location>
        <begin position="333"/>
        <end position="463"/>
    </location>
</feature>
<feature type="transmembrane region" description="Helical" evidence="7">
    <location>
        <begin position="20"/>
        <end position="42"/>
    </location>
</feature>
<name>A0A7D4BSM8_9BACT</name>
<keyword evidence="3" id="KW-1003">Cell membrane</keyword>
<keyword evidence="10" id="KW-1185">Reference proteome</keyword>
<dbReference type="InterPro" id="IPR003838">
    <property type="entry name" value="ABC3_permease_C"/>
</dbReference>
<keyword evidence="6 7" id="KW-0472">Membrane</keyword>
<dbReference type="PANTHER" id="PTHR30489">
    <property type="entry name" value="LIPOPROTEIN-RELEASING SYSTEM TRANSMEMBRANE PROTEIN LOLE"/>
    <property type="match status" value="1"/>
</dbReference>
<keyword evidence="4 7" id="KW-0812">Transmembrane</keyword>
<dbReference type="GO" id="GO:0098797">
    <property type="term" value="C:plasma membrane protein complex"/>
    <property type="evidence" value="ECO:0007669"/>
    <property type="project" value="TreeGrafter"/>
</dbReference>
<comment type="subcellular location">
    <subcellularLocation>
        <location evidence="1">Cell membrane</location>
        <topology evidence="1">Multi-pass membrane protein</topology>
    </subcellularLocation>
</comment>
<evidence type="ECO:0000313" key="9">
    <source>
        <dbReference type="EMBL" id="QKG80541.1"/>
    </source>
</evidence>